<dbReference type="PIRSF" id="PIRSF028865">
    <property type="entry name" value="Membrin-2"/>
    <property type="match status" value="1"/>
</dbReference>
<dbReference type="GO" id="GO:0006906">
    <property type="term" value="P:vesicle fusion"/>
    <property type="evidence" value="ECO:0007669"/>
    <property type="project" value="TreeGrafter"/>
</dbReference>
<dbReference type="GO" id="GO:0031201">
    <property type="term" value="C:SNARE complex"/>
    <property type="evidence" value="ECO:0007669"/>
    <property type="project" value="TreeGrafter"/>
</dbReference>
<feature type="coiled-coil region" evidence="13">
    <location>
        <begin position="62"/>
        <end position="96"/>
    </location>
</feature>
<keyword evidence="8" id="KW-0333">Golgi apparatus</keyword>
<dbReference type="PANTHER" id="PTHR21230">
    <property type="entry name" value="VESICLE TRANSPORT V-SNARE PROTEIN VTI1-RELATED"/>
    <property type="match status" value="1"/>
</dbReference>
<dbReference type="InterPro" id="IPR027027">
    <property type="entry name" value="GOSR2/Membrin/Bos1"/>
</dbReference>
<dbReference type="STRING" id="869754.A0A1A0HBS2"/>
<keyword evidence="7 14" id="KW-1133">Transmembrane helix</keyword>
<evidence type="ECO:0000256" key="12">
    <source>
        <dbReference type="PIRNR" id="PIRNR028865"/>
    </source>
</evidence>
<evidence type="ECO:0000256" key="10">
    <source>
        <dbReference type="ARBA" id="ARBA00037983"/>
    </source>
</evidence>
<evidence type="ECO:0000256" key="9">
    <source>
        <dbReference type="ARBA" id="ARBA00023136"/>
    </source>
</evidence>
<dbReference type="RefSeq" id="XP_018711848.1">
    <property type="nucleotide sequence ID" value="XM_018854116.1"/>
</dbReference>
<keyword evidence="5" id="KW-0931">ER-Golgi transport</keyword>
<sequence>MNSIYNHGVRQTQMVTRDLAAFEKNLSTSPMSLQGTIITSLTAFKKTIKEYGDLMNQNNFTEEKHKIRLEKFRADLEQFQLKFDSLRKQREVLLQAESRQELMGRRTVNSDNPYGQTTDPQSGMAQQAQMGYSEGLYKEKQSLGRGSQQLDMILEMGQSTLGDLVDQNETLKRLGSKFEESLMTLGVSQGTIRRVERRAKQDKWIFWSLVVLFFVLCYFIMKWFH</sequence>
<comment type="subcellular location">
    <subcellularLocation>
        <location evidence="1">Endoplasmic reticulum membrane</location>
        <topology evidence="1">Single-pass type IV membrane protein</topology>
    </subcellularLocation>
    <subcellularLocation>
        <location evidence="2">Golgi apparatus membrane</location>
        <topology evidence="2">Single-pass type IV membrane protein</topology>
    </subcellularLocation>
</comment>
<comment type="function">
    <text evidence="12">SNARE required for protein transport between the ER and the Golgi complex.</text>
</comment>
<keyword evidence="9 12" id="KW-0472">Membrane</keyword>
<comment type="caution">
    <text evidence="15">The sequence shown here is derived from an EMBL/GenBank/DDBJ whole genome shotgun (WGS) entry which is preliminary data.</text>
</comment>
<dbReference type="GO" id="GO:0000139">
    <property type="term" value="C:Golgi membrane"/>
    <property type="evidence" value="ECO:0007669"/>
    <property type="project" value="UniProtKB-SubCell"/>
</dbReference>
<dbReference type="GO" id="GO:0031902">
    <property type="term" value="C:late endosome membrane"/>
    <property type="evidence" value="ECO:0007669"/>
    <property type="project" value="TreeGrafter"/>
</dbReference>
<evidence type="ECO:0000256" key="4">
    <source>
        <dbReference type="ARBA" id="ARBA00022692"/>
    </source>
</evidence>
<gene>
    <name evidence="15" type="ORF">METBIDRAFT_11871</name>
</gene>
<keyword evidence="16" id="KW-1185">Reference proteome</keyword>
<evidence type="ECO:0000256" key="3">
    <source>
        <dbReference type="ARBA" id="ARBA00022448"/>
    </source>
</evidence>
<evidence type="ECO:0000256" key="1">
    <source>
        <dbReference type="ARBA" id="ARBA00004163"/>
    </source>
</evidence>
<keyword evidence="6 12" id="KW-0653">Protein transport</keyword>
<dbReference type="EMBL" id="LXTC01000003">
    <property type="protein sequence ID" value="OBA21338.1"/>
    <property type="molecule type" value="Genomic_DNA"/>
</dbReference>
<dbReference type="GO" id="GO:0012507">
    <property type="term" value="C:ER to Golgi transport vesicle membrane"/>
    <property type="evidence" value="ECO:0007669"/>
    <property type="project" value="TreeGrafter"/>
</dbReference>
<reference evidence="15 16" key="1">
    <citation type="submission" date="2016-05" db="EMBL/GenBank/DDBJ databases">
        <title>Comparative genomics of biotechnologically important yeasts.</title>
        <authorList>
            <consortium name="DOE Joint Genome Institute"/>
            <person name="Riley R."/>
            <person name="Haridas S."/>
            <person name="Wolfe K.H."/>
            <person name="Lopes M.R."/>
            <person name="Hittinger C.T."/>
            <person name="Goker M."/>
            <person name="Salamov A."/>
            <person name="Wisecaver J."/>
            <person name="Long T.M."/>
            <person name="Aerts A.L."/>
            <person name="Barry K."/>
            <person name="Choi C."/>
            <person name="Clum A."/>
            <person name="Coughlan A.Y."/>
            <person name="Deshpande S."/>
            <person name="Douglass A.P."/>
            <person name="Hanson S.J."/>
            <person name="Klenk H.-P."/>
            <person name="LaButti K."/>
            <person name="Lapidus A."/>
            <person name="Lindquist E."/>
            <person name="Lipzen A."/>
            <person name="Meier-kolthoff J.P."/>
            <person name="Ohm R.A."/>
            <person name="Otillar R.P."/>
            <person name="Pangilinan J."/>
            <person name="Peng Y."/>
            <person name="Rokas A."/>
            <person name="Rosa C.A."/>
            <person name="Scheuner C."/>
            <person name="Sibirny A.A."/>
            <person name="Slot J.C."/>
            <person name="Stielow J.B."/>
            <person name="Sun H."/>
            <person name="Kurtzman C.P."/>
            <person name="Blackwell M."/>
            <person name="Grigoriev I.V."/>
            <person name="Jeffries T.W."/>
        </authorList>
    </citation>
    <scope>NUCLEOTIDE SEQUENCE [LARGE SCALE GENOMIC DNA]</scope>
    <source>
        <strain evidence="15 16">NRRL YB-4993</strain>
    </source>
</reference>
<keyword evidence="13" id="KW-0175">Coiled coil</keyword>
<dbReference type="OrthoDB" id="158360at2759"/>
<comment type="similarity">
    <text evidence="10 12">Belongs to the BOS1 family.</text>
</comment>
<proteinExistence type="inferred from homology"/>
<accession>A0A1A0HBS2</accession>
<dbReference type="Pfam" id="PF12352">
    <property type="entry name" value="V-SNARE_C"/>
    <property type="match status" value="1"/>
</dbReference>
<evidence type="ECO:0000256" key="11">
    <source>
        <dbReference type="ARBA" id="ARBA00040957"/>
    </source>
</evidence>
<keyword evidence="4 14" id="KW-0812">Transmembrane</keyword>
<keyword evidence="3 12" id="KW-0813">Transport</keyword>
<dbReference type="Proteomes" id="UP000092555">
    <property type="component" value="Unassembled WGS sequence"/>
</dbReference>
<dbReference type="GO" id="GO:0005484">
    <property type="term" value="F:SNAP receptor activity"/>
    <property type="evidence" value="ECO:0007669"/>
    <property type="project" value="InterPro"/>
</dbReference>
<evidence type="ECO:0000256" key="5">
    <source>
        <dbReference type="ARBA" id="ARBA00022892"/>
    </source>
</evidence>
<evidence type="ECO:0000256" key="7">
    <source>
        <dbReference type="ARBA" id="ARBA00022989"/>
    </source>
</evidence>
<evidence type="ECO:0000313" key="16">
    <source>
        <dbReference type="Proteomes" id="UP000092555"/>
    </source>
</evidence>
<protein>
    <recommendedName>
        <fullName evidence="11 12">Protein transport protein BOS1</fullName>
    </recommendedName>
</protein>
<organism evidence="15 16">
    <name type="scientific">Metschnikowia bicuspidata var. bicuspidata NRRL YB-4993</name>
    <dbReference type="NCBI Taxonomy" id="869754"/>
    <lineage>
        <taxon>Eukaryota</taxon>
        <taxon>Fungi</taxon>
        <taxon>Dikarya</taxon>
        <taxon>Ascomycota</taxon>
        <taxon>Saccharomycotina</taxon>
        <taxon>Pichiomycetes</taxon>
        <taxon>Metschnikowiaceae</taxon>
        <taxon>Metschnikowia</taxon>
    </lineage>
</organism>
<dbReference type="GO" id="GO:0005789">
    <property type="term" value="C:endoplasmic reticulum membrane"/>
    <property type="evidence" value="ECO:0007669"/>
    <property type="project" value="UniProtKB-SubCell"/>
</dbReference>
<dbReference type="GO" id="GO:0000149">
    <property type="term" value="F:SNARE binding"/>
    <property type="evidence" value="ECO:0007669"/>
    <property type="project" value="TreeGrafter"/>
</dbReference>
<evidence type="ECO:0000256" key="8">
    <source>
        <dbReference type="ARBA" id="ARBA00023034"/>
    </source>
</evidence>
<evidence type="ECO:0000256" key="14">
    <source>
        <dbReference type="SAM" id="Phobius"/>
    </source>
</evidence>
<dbReference type="GO" id="GO:0015031">
    <property type="term" value="P:protein transport"/>
    <property type="evidence" value="ECO:0007669"/>
    <property type="project" value="UniProtKB-KW"/>
</dbReference>
<evidence type="ECO:0000256" key="13">
    <source>
        <dbReference type="SAM" id="Coils"/>
    </source>
</evidence>
<dbReference type="Gene3D" id="1.20.5.110">
    <property type="match status" value="1"/>
</dbReference>
<feature type="transmembrane region" description="Helical" evidence="14">
    <location>
        <begin position="204"/>
        <end position="224"/>
    </location>
</feature>
<dbReference type="GeneID" id="30027092"/>
<evidence type="ECO:0000256" key="6">
    <source>
        <dbReference type="ARBA" id="ARBA00022927"/>
    </source>
</evidence>
<name>A0A1A0HBS2_9ASCO</name>
<dbReference type="GO" id="GO:0006888">
    <property type="term" value="P:endoplasmic reticulum to Golgi vesicle-mediated transport"/>
    <property type="evidence" value="ECO:0007669"/>
    <property type="project" value="TreeGrafter"/>
</dbReference>
<dbReference type="PANTHER" id="PTHR21230:SF1">
    <property type="entry name" value="GOLGI SNAP RECEPTOR COMPLEX MEMBER 2"/>
    <property type="match status" value="1"/>
</dbReference>
<dbReference type="AlphaFoldDB" id="A0A1A0HBS2"/>
<evidence type="ECO:0000256" key="2">
    <source>
        <dbReference type="ARBA" id="ARBA00004409"/>
    </source>
</evidence>
<evidence type="ECO:0000313" key="15">
    <source>
        <dbReference type="EMBL" id="OBA21338.1"/>
    </source>
</evidence>